<dbReference type="SUPFAM" id="SSF47943">
    <property type="entry name" value="Retrovirus capsid protein, N-terminal core domain"/>
    <property type="match status" value="1"/>
</dbReference>
<dbReference type="InterPro" id="IPR008919">
    <property type="entry name" value="Retrov_capsid_N"/>
</dbReference>
<dbReference type="AlphaFoldDB" id="A0A5F8AG37"/>
<reference evidence="3" key="2">
    <citation type="submission" date="2019-01" db="EMBL/GenBank/DDBJ databases">
        <authorList>
            <person name="Graves T."/>
            <person name="Eichler E.E."/>
            <person name="Wilson R.K."/>
        </authorList>
    </citation>
    <scope>NUCLEOTIDE SEQUENCE [LARGE SCALE GENOMIC DNA]</scope>
    <source>
        <strain evidence="3">17573</strain>
    </source>
</reference>
<dbReference type="Gene3D" id="1.10.375.10">
    <property type="entry name" value="Human Immunodeficiency Virus Type 1 Capsid Protein"/>
    <property type="match status" value="1"/>
</dbReference>
<accession>A0A5F8AG37</accession>
<feature type="domain" description="Core shell protein Gag P30" evidence="2">
    <location>
        <begin position="138"/>
        <end position="336"/>
    </location>
</feature>
<keyword evidence="4" id="KW-1185">Reference proteome</keyword>
<dbReference type="Ensembl" id="ENSMMUT00000095465.1">
    <property type="protein sequence ID" value="ENSMMUP00000076877.1"/>
    <property type="gene ID" value="ENSMMUG00000062347.1"/>
</dbReference>
<dbReference type="InParanoid" id="A0A5F8AG37"/>
<dbReference type="GeneTree" id="ENSGT01140000282623"/>
<feature type="region of interest" description="Disordered" evidence="1">
    <location>
        <begin position="213"/>
        <end position="238"/>
    </location>
</feature>
<proteinExistence type="predicted"/>
<reference evidence="3" key="4">
    <citation type="submission" date="2025-09" db="UniProtKB">
        <authorList>
            <consortium name="Ensembl"/>
        </authorList>
    </citation>
    <scope>IDENTIFICATION</scope>
    <source>
        <strain evidence="3">17573</strain>
    </source>
</reference>
<organism evidence="3 4">
    <name type="scientific">Macaca mulatta</name>
    <name type="common">Rhesus macaque</name>
    <dbReference type="NCBI Taxonomy" id="9544"/>
    <lineage>
        <taxon>Eukaryota</taxon>
        <taxon>Metazoa</taxon>
        <taxon>Chordata</taxon>
        <taxon>Craniata</taxon>
        <taxon>Vertebrata</taxon>
        <taxon>Euteleostomi</taxon>
        <taxon>Mammalia</taxon>
        <taxon>Eutheria</taxon>
        <taxon>Euarchontoglires</taxon>
        <taxon>Primates</taxon>
        <taxon>Haplorrhini</taxon>
        <taxon>Catarrhini</taxon>
        <taxon>Cercopithecidae</taxon>
        <taxon>Cercopithecinae</taxon>
        <taxon>Macaca</taxon>
    </lineage>
</organism>
<dbReference type="Pfam" id="PF02093">
    <property type="entry name" value="Gag_p30"/>
    <property type="match status" value="1"/>
</dbReference>
<reference evidence="3" key="3">
    <citation type="submission" date="2025-08" db="UniProtKB">
        <authorList>
            <consortium name="Ensembl"/>
        </authorList>
    </citation>
    <scope>IDENTIFICATION</scope>
    <source>
        <strain evidence="3">17573</strain>
    </source>
</reference>
<reference evidence="4" key="1">
    <citation type="journal article" date="2007" name="Science">
        <title>Evolutionary and biomedical insights from the rhesus macaque genome.</title>
        <authorList>
            <person name="Gibbs R.A."/>
            <person name="Rogers J."/>
            <person name="Katze M.G."/>
            <person name="Bumgarner R."/>
            <person name="Weinstock G.M."/>
            <person name="Mardis E.R."/>
            <person name="Remington K.A."/>
            <person name="Strausberg R.L."/>
            <person name="Venter J.C."/>
            <person name="Wilson R.K."/>
            <person name="Batzer M.A."/>
            <person name="Bustamante C.D."/>
            <person name="Eichler E.E."/>
            <person name="Hahn M.W."/>
            <person name="Hardison R.C."/>
            <person name="Makova K.D."/>
            <person name="Miller W."/>
            <person name="Milosavljevic A."/>
            <person name="Palermo R.E."/>
            <person name="Siepel A."/>
            <person name="Sikela J.M."/>
            <person name="Attaway T."/>
            <person name="Bell S."/>
            <person name="Bernard K.E."/>
            <person name="Buhay C.J."/>
            <person name="Chandrabose M.N."/>
            <person name="Dao M."/>
            <person name="Davis C."/>
            <person name="Delehaunty K.D."/>
            <person name="Ding Y."/>
            <person name="Dinh H.H."/>
            <person name="Dugan-Rocha S."/>
            <person name="Fulton L.A."/>
            <person name="Gabisi R.A."/>
            <person name="Garner T.T."/>
            <person name="Godfrey J."/>
            <person name="Hawes A.C."/>
            <person name="Hernandez J."/>
            <person name="Hines S."/>
            <person name="Holder M."/>
            <person name="Hume J."/>
            <person name="Jhangiani S.N."/>
            <person name="Joshi V."/>
            <person name="Khan Z.M."/>
            <person name="Kirkness E.F."/>
            <person name="Cree A."/>
            <person name="Fowler R.G."/>
            <person name="Lee S."/>
            <person name="Lewis L.R."/>
            <person name="Li Z."/>
            <person name="Liu Y.-S."/>
            <person name="Moore S.M."/>
            <person name="Muzny D."/>
            <person name="Nazareth L.V."/>
            <person name="Ngo D.N."/>
            <person name="Okwuonu G.O."/>
            <person name="Pai G."/>
            <person name="Parker D."/>
            <person name="Paul H.A."/>
            <person name="Pfannkoch C."/>
            <person name="Pohl C.S."/>
            <person name="Rogers Y.-H.C."/>
            <person name="Ruiz S.J."/>
            <person name="Sabo A."/>
            <person name="Santibanez J."/>
            <person name="Schneider B.W."/>
            <person name="Smith S.M."/>
            <person name="Sodergren E."/>
            <person name="Svatek A.F."/>
            <person name="Utterback T.R."/>
            <person name="Vattathil S."/>
            <person name="Warren W."/>
            <person name="White C.S."/>
            <person name="Chinwalla A.T."/>
            <person name="Feng Y."/>
            <person name="Halpern A.L."/>
            <person name="Hillier L.W."/>
            <person name="Huang X."/>
            <person name="Minx P."/>
            <person name="Nelson J.O."/>
            <person name="Pepin K.H."/>
            <person name="Qin X."/>
            <person name="Sutton G.G."/>
            <person name="Venter E."/>
            <person name="Walenz B.P."/>
            <person name="Wallis J.W."/>
            <person name="Worley K.C."/>
            <person name="Yang S.-P."/>
            <person name="Jones S.M."/>
            <person name="Marra M.A."/>
            <person name="Rocchi M."/>
            <person name="Schein J.E."/>
            <person name="Baertsch R."/>
            <person name="Clarke L."/>
            <person name="Csuros M."/>
            <person name="Glasscock J."/>
            <person name="Harris R.A."/>
            <person name="Havlak P."/>
            <person name="Jackson A.R."/>
            <person name="Jiang H."/>
            <person name="Liu Y."/>
            <person name="Messina D.N."/>
            <person name="Shen Y."/>
            <person name="Song H.X.-Z."/>
            <person name="Wylie T."/>
            <person name="Zhang L."/>
            <person name="Birney E."/>
            <person name="Han K."/>
            <person name="Konkel M.K."/>
            <person name="Lee J."/>
            <person name="Smit A.F.A."/>
            <person name="Ullmer B."/>
            <person name="Wang H."/>
            <person name="Xing J."/>
            <person name="Burhans R."/>
            <person name="Cheng Z."/>
            <person name="Karro J.E."/>
            <person name="Ma J."/>
            <person name="Raney B."/>
            <person name="She X."/>
            <person name="Cox M.J."/>
            <person name="Demuth J.P."/>
            <person name="Dumas L.J."/>
            <person name="Han S.-G."/>
            <person name="Hopkins J."/>
            <person name="Karimpour-Fard A."/>
            <person name="Kim Y.H."/>
            <person name="Pollack J.R."/>
            <person name="Vinar T."/>
            <person name="Addo-Quaye C."/>
            <person name="Degenhardt J."/>
            <person name="Denby A."/>
            <person name="Hubisz M.J."/>
            <person name="Indap A."/>
            <person name="Kosiol C."/>
            <person name="Lahn B.T."/>
            <person name="Lawson H.A."/>
            <person name="Marklein A."/>
            <person name="Nielsen R."/>
            <person name="Vallender E.J."/>
            <person name="Clark A.G."/>
            <person name="Ferguson B."/>
            <person name="Hernandez R.D."/>
            <person name="Hirani K."/>
            <person name="Kehrer-Sawatzki H."/>
            <person name="Kolb J."/>
            <person name="Patil S."/>
            <person name="Pu L.-L."/>
            <person name="Ren Y."/>
            <person name="Smith D.G."/>
            <person name="Wheeler D.A."/>
            <person name="Schenck I."/>
            <person name="Ball E.V."/>
            <person name="Chen R."/>
            <person name="Cooper D.N."/>
            <person name="Giardine B."/>
            <person name="Hsu F."/>
            <person name="Kent W.J."/>
            <person name="Lesk A."/>
            <person name="Nelson D.L."/>
            <person name="O'brien W.E."/>
            <person name="Pruefer K."/>
            <person name="Stenson P.D."/>
            <person name="Wallace J.C."/>
            <person name="Ke H."/>
            <person name="Liu X.-M."/>
            <person name="Wang P."/>
            <person name="Xiang A.P."/>
            <person name="Yang F."/>
            <person name="Barber G.P."/>
            <person name="Haussler D."/>
            <person name="Karolchik D."/>
            <person name="Kern A.D."/>
            <person name="Kuhn R.M."/>
            <person name="Smith K.E."/>
            <person name="Zwieg A.S."/>
        </authorList>
    </citation>
    <scope>NUCLEOTIDE SEQUENCE [LARGE SCALE GENOMIC DNA]</scope>
    <source>
        <strain evidence="4">17573</strain>
    </source>
</reference>
<feature type="compositionally biased region" description="Pro residues" evidence="1">
    <location>
        <begin position="73"/>
        <end position="82"/>
    </location>
</feature>
<evidence type="ECO:0000313" key="3">
    <source>
        <dbReference type="Ensembl" id="ENSMMUP00000076877.1"/>
    </source>
</evidence>
<dbReference type="InterPro" id="IPR036946">
    <property type="entry name" value="G_retro_matrix_sf"/>
</dbReference>
<dbReference type="InterPro" id="IPR010999">
    <property type="entry name" value="Retrovr_matrix"/>
</dbReference>
<dbReference type="Bgee" id="ENSMMUG00000062347">
    <property type="expression patterns" value="Expressed in liver"/>
</dbReference>
<dbReference type="SMR" id="A0A5F8AG37"/>
<dbReference type="Gene3D" id="1.10.150.180">
    <property type="entry name" value="Gamma-retroviral matrix domain"/>
    <property type="match status" value="1"/>
</dbReference>
<dbReference type="Proteomes" id="UP000006718">
    <property type="component" value="Chromosome 19"/>
</dbReference>
<name>A0A5F8AG37_MACMU</name>
<dbReference type="OMA" id="GQYQQWI"/>
<evidence type="ECO:0000259" key="2">
    <source>
        <dbReference type="Pfam" id="PF02093"/>
    </source>
</evidence>
<evidence type="ECO:0000313" key="4">
    <source>
        <dbReference type="Proteomes" id="UP000006718"/>
    </source>
</evidence>
<dbReference type="STRING" id="9544.ENSMMUP00000076877"/>
<dbReference type="GO" id="GO:0019068">
    <property type="term" value="P:virion assembly"/>
    <property type="evidence" value="ECO:0007669"/>
    <property type="project" value="InterPro"/>
</dbReference>
<dbReference type="VEuPathDB" id="HostDB:ENSMMUG00000062347"/>
<dbReference type="InterPro" id="IPR050462">
    <property type="entry name" value="Retroviral_Gag-Pol_poly"/>
</dbReference>
<feature type="region of interest" description="Disordered" evidence="1">
    <location>
        <begin position="72"/>
        <end position="110"/>
    </location>
</feature>
<protein>
    <recommendedName>
        <fullName evidence="2">Core shell protein Gag P30 domain-containing protein</fullName>
    </recommendedName>
</protein>
<dbReference type="SUPFAM" id="SSF47836">
    <property type="entry name" value="Retroviral matrix proteins"/>
    <property type="match status" value="1"/>
</dbReference>
<evidence type="ECO:0000256" key="1">
    <source>
        <dbReference type="SAM" id="MobiDB-lite"/>
    </source>
</evidence>
<dbReference type="InterPro" id="IPR003036">
    <property type="entry name" value="Gag_P30"/>
</dbReference>
<dbReference type="PANTHER" id="PTHR33166">
    <property type="entry name" value="GAG_P30 DOMAIN-CONTAINING PROTEIN"/>
    <property type="match status" value="1"/>
</dbReference>
<sequence length="427" mass="48249">MAWPQYSLSLMGEKWPPDGSINYNTILQLELFCKREGKWSEKPYVQAFFSLKENPQLCKACSVHPTGRALSLPPNPSLPTAPLPINDKPPLISPAQKEASKEISKGPQKPPGYQLCPLQAVEGWEFGPIWVHVPFSLSDLKQIKVDLGKFSDDPDRYIDVLQGLGQTFDLTWRDVMLSFDQILAFNEKNAASAAAQEFGDTRYLSQVSDRMTAKERDKFPTGQQAVPSMDPHRDLDSDHGDWSRKHLLTCVLEGLRRIRKKPMNYSMRSTITQGKEENPSTFLKQLQEALRKYTPVTSLEGQLILKDQFITESATDIRRKLQKQALGPEQNLEALLNLATLVFYNRDQEEQAQKEKRDQRKATALVMALRQTNLGGSERTENGAGQSPRRAHYQCGLQGHFKKDCLGRVRWLMPVIPALSEAEGGRS</sequence>